<dbReference type="EC" id="2.3.1.51" evidence="2"/>
<evidence type="ECO:0000256" key="1">
    <source>
        <dbReference type="ARBA" id="ARBA00004728"/>
    </source>
</evidence>
<evidence type="ECO:0000313" key="7">
    <source>
        <dbReference type="EMBL" id="KAJ8300215.1"/>
    </source>
</evidence>
<proteinExistence type="predicted"/>
<sequence length="244" mass="27978">MFLSLDWIQMLIISFLLFLPIVYELSNTFKYYAKFALYYTIVMLTSVVVISYGVFRPKNVKNMKFISWLMKNVKMLFGITIEVRSKENLEIDSPYILVSNHQSSLDFFGMMEIWPENCSSLAKKELLYVGPFGLAAWLCGTVFIDRLNHEKALDTIKSTAALIKEQNVPIIPVVFSSYSEFYSKREKKFGTGKFIISCLPKIKTEGLTAAQVPDLTDFIRKQMLDVYNQTSLETTQAKLSNGTK</sequence>
<organism evidence="7 8">
    <name type="scientific">Tegillarca granosa</name>
    <name type="common">Malaysian cockle</name>
    <name type="synonym">Anadara granosa</name>
    <dbReference type="NCBI Taxonomy" id="220873"/>
    <lineage>
        <taxon>Eukaryota</taxon>
        <taxon>Metazoa</taxon>
        <taxon>Spiralia</taxon>
        <taxon>Lophotrochozoa</taxon>
        <taxon>Mollusca</taxon>
        <taxon>Bivalvia</taxon>
        <taxon>Autobranchia</taxon>
        <taxon>Pteriomorphia</taxon>
        <taxon>Arcoida</taxon>
        <taxon>Arcoidea</taxon>
        <taxon>Arcidae</taxon>
        <taxon>Tegillarca</taxon>
    </lineage>
</organism>
<evidence type="ECO:0000256" key="2">
    <source>
        <dbReference type="ARBA" id="ARBA00013211"/>
    </source>
</evidence>
<evidence type="ECO:0000256" key="4">
    <source>
        <dbReference type="ARBA" id="ARBA00023315"/>
    </source>
</evidence>
<dbReference type="PANTHER" id="PTHR10434">
    <property type="entry name" value="1-ACYL-SN-GLYCEROL-3-PHOSPHATE ACYLTRANSFERASE"/>
    <property type="match status" value="1"/>
</dbReference>
<dbReference type="InterPro" id="IPR002123">
    <property type="entry name" value="Plipid/glycerol_acylTrfase"/>
</dbReference>
<dbReference type="SMART" id="SM00563">
    <property type="entry name" value="PlsC"/>
    <property type="match status" value="1"/>
</dbReference>
<comment type="pathway">
    <text evidence="1">Phospholipid metabolism; CDP-diacylglycerol biosynthesis; CDP-diacylglycerol from sn-glycerol 3-phosphate: step 2/3.</text>
</comment>
<comment type="caution">
    <text evidence="7">The sequence shown here is derived from an EMBL/GenBank/DDBJ whole genome shotgun (WGS) entry which is preliminary data.</text>
</comment>
<feature type="domain" description="Phospholipid/glycerol acyltransferase" evidence="6">
    <location>
        <begin position="95"/>
        <end position="178"/>
    </location>
</feature>
<evidence type="ECO:0000313" key="8">
    <source>
        <dbReference type="Proteomes" id="UP001217089"/>
    </source>
</evidence>
<keyword evidence="4" id="KW-0012">Acyltransferase</keyword>
<dbReference type="EMBL" id="JARBDR010000919">
    <property type="protein sequence ID" value="KAJ8300215.1"/>
    <property type="molecule type" value="Genomic_DNA"/>
</dbReference>
<evidence type="ECO:0000256" key="5">
    <source>
        <dbReference type="SAM" id="Phobius"/>
    </source>
</evidence>
<accession>A0ABQ9E527</accession>
<dbReference type="Pfam" id="PF01553">
    <property type="entry name" value="Acyltransferase"/>
    <property type="match status" value="1"/>
</dbReference>
<reference evidence="7 8" key="1">
    <citation type="submission" date="2022-12" db="EMBL/GenBank/DDBJ databases">
        <title>Chromosome-level genome of Tegillarca granosa.</title>
        <authorList>
            <person name="Kim J."/>
        </authorList>
    </citation>
    <scope>NUCLEOTIDE SEQUENCE [LARGE SCALE GENOMIC DNA]</scope>
    <source>
        <strain evidence="7">Teg-2019</strain>
        <tissue evidence="7">Adductor muscle</tissue>
    </source>
</reference>
<protein>
    <recommendedName>
        <fullName evidence="2">1-acylglycerol-3-phosphate O-acyltransferase</fullName>
        <ecNumber evidence="2">2.3.1.51</ecNumber>
    </recommendedName>
</protein>
<dbReference type="CDD" id="cd07989">
    <property type="entry name" value="LPLAT_AGPAT-like"/>
    <property type="match status" value="1"/>
</dbReference>
<feature type="transmembrane region" description="Helical" evidence="5">
    <location>
        <begin position="7"/>
        <end position="23"/>
    </location>
</feature>
<feature type="transmembrane region" description="Helical" evidence="5">
    <location>
        <begin position="35"/>
        <end position="55"/>
    </location>
</feature>
<evidence type="ECO:0000256" key="3">
    <source>
        <dbReference type="ARBA" id="ARBA00022679"/>
    </source>
</evidence>
<dbReference type="SUPFAM" id="SSF69593">
    <property type="entry name" value="Glycerol-3-phosphate (1)-acyltransferase"/>
    <property type="match status" value="1"/>
</dbReference>
<keyword evidence="8" id="KW-1185">Reference proteome</keyword>
<gene>
    <name evidence="7" type="ORF">KUTeg_021734</name>
</gene>
<keyword evidence="5" id="KW-1133">Transmembrane helix</keyword>
<keyword evidence="5" id="KW-0812">Transmembrane</keyword>
<name>A0ABQ9E527_TEGGR</name>
<keyword evidence="3" id="KW-0808">Transferase</keyword>
<evidence type="ECO:0000259" key="6">
    <source>
        <dbReference type="SMART" id="SM00563"/>
    </source>
</evidence>
<dbReference type="Proteomes" id="UP001217089">
    <property type="component" value="Unassembled WGS sequence"/>
</dbReference>
<dbReference type="PANTHER" id="PTHR10434:SF11">
    <property type="entry name" value="1-ACYL-SN-GLYCEROL-3-PHOSPHATE ACYLTRANSFERASE"/>
    <property type="match status" value="1"/>
</dbReference>
<keyword evidence="5" id="KW-0472">Membrane</keyword>